<reference evidence="2 3" key="1">
    <citation type="submission" date="2018-10" db="EMBL/GenBank/DDBJ databases">
        <title>Isolation from soil.</title>
        <authorList>
            <person name="Hu J."/>
        </authorList>
    </citation>
    <scope>NUCLEOTIDE SEQUENCE [LARGE SCALE GENOMIC DNA]</scope>
    <source>
        <strain evidence="2 3">NEAU-Ht49</strain>
    </source>
</reference>
<keyword evidence="3" id="KW-1185">Reference proteome</keyword>
<dbReference type="Proteomes" id="UP000282674">
    <property type="component" value="Unassembled WGS sequence"/>
</dbReference>
<dbReference type="SMART" id="SM00530">
    <property type="entry name" value="HTH_XRE"/>
    <property type="match status" value="1"/>
</dbReference>
<dbReference type="Pfam" id="PF13560">
    <property type="entry name" value="HTH_31"/>
    <property type="match status" value="1"/>
</dbReference>
<accession>A0A3M2MAU0</accession>
<dbReference type="SUPFAM" id="SSF47413">
    <property type="entry name" value="lambda repressor-like DNA-binding domains"/>
    <property type="match status" value="1"/>
</dbReference>
<name>A0A3M2MAU0_9ACTN</name>
<dbReference type="EMBL" id="RFFG01000008">
    <property type="protein sequence ID" value="RMI46612.1"/>
    <property type="molecule type" value="Genomic_DNA"/>
</dbReference>
<dbReference type="PROSITE" id="PS50943">
    <property type="entry name" value="HTH_CROC1"/>
    <property type="match status" value="1"/>
</dbReference>
<evidence type="ECO:0000313" key="3">
    <source>
        <dbReference type="Proteomes" id="UP000282674"/>
    </source>
</evidence>
<dbReference type="AlphaFoldDB" id="A0A3M2MAU0"/>
<dbReference type="Pfam" id="PF19054">
    <property type="entry name" value="DUF5753"/>
    <property type="match status" value="1"/>
</dbReference>
<dbReference type="OrthoDB" id="3469353at2"/>
<protein>
    <submittedName>
        <fullName evidence="2">XRE family transcriptional regulator</fullName>
    </submittedName>
</protein>
<proteinExistence type="predicted"/>
<dbReference type="Gene3D" id="1.10.260.40">
    <property type="entry name" value="lambda repressor-like DNA-binding domains"/>
    <property type="match status" value="1"/>
</dbReference>
<dbReference type="InterPro" id="IPR001387">
    <property type="entry name" value="Cro/C1-type_HTH"/>
</dbReference>
<feature type="domain" description="HTH cro/C1-type" evidence="1">
    <location>
        <begin position="17"/>
        <end position="73"/>
    </location>
</feature>
<evidence type="ECO:0000259" key="1">
    <source>
        <dbReference type="PROSITE" id="PS50943"/>
    </source>
</evidence>
<organism evidence="2 3">
    <name type="scientific">Actinomadura harenae</name>
    <dbReference type="NCBI Taxonomy" id="2483351"/>
    <lineage>
        <taxon>Bacteria</taxon>
        <taxon>Bacillati</taxon>
        <taxon>Actinomycetota</taxon>
        <taxon>Actinomycetes</taxon>
        <taxon>Streptosporangiales</taxon>
        <taxon>Thermomonosporaceae</taxon>
        <taxon>Actinomadura</taxon>
    </lineage>
</organism>
<dbReference type="GO" id="GO:0003677">
    <property type="term" value="F:DNA binding"/>
    <property type="evidence" value="ECO:0007669"/>
    <property type="project" value="InterPro"/>
</dbReference>
<evidence type="ECO:0000313" key="2">
    <source>
        <dbReference type="EMBL" id="RMI46612.1"/>
    </source>
</evidence>
<dbReference type="RefSeq" id="WP_122193419.1">
    <property type="nucleotide sequence ID" value="NZ_JBHSKC010000020.1"/>
</dbReference>
<dbReference type="CDD" id="cd00093">
    <property type="entry name" value="HTH_XRE"/>
    <property type="match status" value="1"/>
</dbReference>
<gene>
    <name evidence="2" type="ORF">EBO15_06725</name>
</gene>
<dbReference type="InterPro" id="IPR043917">
    <property type="entry name" value="DUF5753"/>
</dbReference>
<dbReference type="InterPro" id="IPR010982">
    <property type="entry name" value="Lambda_DNA-bd_dom_sf"/>
</dbReference>
<sequence length="260" mass="29188">MAAKKIDPHLRTFGAKVKRFRVEAGLSQADLAKLVNVTRSYIALIELGRTRCRKDFSERLGAALKRNDDVAEAWDELVSSAKYPQYYVDFATREATATMLRTYSADIVEGLLQVESYARAILPSDADLLARLKRQEVLKRDPALTACFILDESVLRREVGSPEVMNEQLRHLIELSGRPGVYLQISPTAYYPFVKGSFAIATQSNREESAYAASVFGGETSEETEHLTKANELFAMLQARALNVADSRDFIGKELENRWT</sequence>
<comment type="caution">
    <text evidence="2">The sequence shown here is derived from an EMBL/GenBank/DDBJ whole genome shotgun (WGS) entry which is preliminary data.</text>
</comment>